<dbReference type="EMBL" id="CP039353">
    <property type="protein sequence ID" value="QCE06666.1"/>
    <property type="molecule type" value="Genomic_DNA"/>
</dbReference>
<keyword evidence="2" id="KW-1185">Reference proteome</keyword>
<accession>A0A4D6MYW4</accession>
<organism evidence="1 2">
    <name type="scientific">Vigna unguiculata</name>
    <name type="common">Cowpea</name>
    <dbReference type="NCBI Taxonomy" id="3917"/>
    <lineage>
        <taxon>Eukaryota</taxon>
        <taxon>Viridiplantae</taxon>
        <taxon>Streptophyta</taxon>
        <taxon>Embryophyta</taxon>
        <taxon>Tracheophyta</taxon>
        <taxon>Spermatophyta</taxon>
        <taxon>Magnoliopsida</taxon>
        <taxon>eudicotyledons</taxon>
        <taxon>Gunneridae</taxon>
        <taxon>Pentapetalae</taxon>
        <taxon>rosids</taxon>
        <taxon>fabids</taxon>
        <taxon>Fabales</taxon>
        <taxon>Fabaceae</taxon>
        <taxon>Papilionoideae</taxon>
        <taxon>50 kb inversion clade</taxon>
        <taxon>NPAAA clade</taxon>
        <taxon>indigoferoid/millettioid clade</taxon>
        <taxon>Phaseoleae</taxon>
        <taxon>Vigna</taxon>
    </lineage>
</organism>
<gene>
    <name evidence="1" type="ORF">DEO72_LG9g1680</name>
</gene>
<evidence type="ECO:0000313" key="2">
    <source>
        <dbReference type="Proteomes" id="UP000501690"/>
    </source>
</evidence>
<sequence length="110" mass="11606">MVIDDLNALAPIDVTGYTLVGCEKCNHGGPGRRKKPVSVMIAAPVFARWLQGTPLSSLSGSFHHQVSLPALAPIDVTGYTLVGCEKCNHGGPGRRKKPVSVMIAAPVFAR</sequence>
<dbReference type="Proteomes" id="UP000501690">
    <property type="component" value="Linkage Group LG9"/>
</dbReference>
<dbReference type="AlphaFoldDB" id="A0A4D6MYW4"/>
<name>A0A4D6MYW4_VIGUN</name>
<reference evidence="1 2" key="1">
    <citation type="submission" date="2019-04" db="EMBL/GenBank/DDBJ databases">
        <title>An improved genome assembly and genetic linkage map for asparagus bean, Vigna unguiculata ssp. sesquipedialis.</title>
        <authorList>
            <person name="Xia Q."/>
            <person name="Zhang R."/>
            <person name="Dong Y."/>
        </authorList>
    </citation>
    <scope>NUCLEOTIDE SEQUENCE [LARGE SCALE GENOMIC DNA]</scope>
    <source>
        <tissue evidence="1">Leaf</tissue>
    </source>
</reference>
<proteinExistence type="predicted"/>
<evidence type="ECO:0000313" key="1">
    <source>
        <dbReference type="EMBL" id="QCE06666.1"/>
    </source>
</evidence>
<protein>
    <submittedName>
        <fullName evidence="1">Uncharacterized protein</fullName>
    </submittedName>
</protein>